<dbReference type="InterPro" id="IPR003964">
    <property type="entry name" value="Carb_kinase"/>
</dbReference>
<name>A0AAE3J644_9FIRM</name>
<evidence type="ECO:0000313" key="10">
    <source>
        <dbReference type="Proteomes" id="UP001197875"/>
    </source>
</evidence>
<comment type="caution">
    <text evidence="9">The sequence shown here is derived from an EMBL/GenBank/DDBJ whole genome shotgun (WGS) entry which is preliminary data.</text>
</comment>
<dbReference type="RefSeq" id="WP_227614914.1">
    <property type="nucleotide sequence ID" value="NZ_JAJEPR010000009.1"/>
</dbReference>
<evidence type="ECO:0000313" key="9">
    <source>
        <dbReference type="EMBL" id="MCC2189597.1"/>
    </source>
</evidence>
<organism evidence="9 10">
    <name type="scientific">Fusicatenibacter faecihominis</name>
    <dbReference type="NCBI Taxonomy" id="2881276"/>
    <lineage>
        <taxon>Bacteria</taxon>
        <taxon>Bacillati</taxon>
        <taxon>Bacillota</taxon>
        <taxon>Clostridia</taxon>
        <taxon>Lachnospirales</taxon>
        <taxon>Lachnospiraceae</taxon>
        <taxon>Fusicatenibacter</taxon>
    </lineage>
</organism>
<evidence type="ECO:0000256" key="5">
    <source>
        <dbReference type="ARBA" id="ARBA00022777"/>
    </source>
</evidence>
<evidence type="ECO:0000256" key="2">
    <source>
        <dbReference type="ARBA" id="ARBA00011066"/>
    </source>
</evidence>
<dbReference type="SUPFAM" id="SSF53633">
    <property type="entry name" value="Carbamate kinase-like"/>
    <property type="match status" value="1"/>
</dbReference>
<dbReference type="PANTHER" id="PTHR30409:SF1">
    <property type="entry name" value="CARBAMATE KINASE-RELATED"/>
    <property type="match status" value="1"/>
</dbReference>
<comment type="similarity">
    <text evidence="2 7">Belongs to the carbamate kinase family.</text>
</comment>
<proteinExistence type="inferred from homology"/>
<keyword evidence="10" id="KW-1185">Reference proteome</keyword>
<dbReference type="NCBIfam" id="NF009007">
    <property type="entry name" value="PRK12352.1"/>
    <property type="match status" value="1"/>
</dbReference>
<feature type="domain" description="Aspartate/glutamate/uridylate kinase" evidence="8">
    <location>
        <begin position="3"/>
        <end position="293"/>
    </location>
</feature>
<dbReference type="PIRSF" id="PIRSF000723">
    <property type="entry name" value="Carbamate_kin"/>
    <property type="match status" value="1"/>
</dbReference>
<evidence type="ECO:0000256" key="7">
    <source>
        <dbReference type="PIRNR" id="PIRNR000723"/>
    </source>
</evidence>
<dbReference type="PRINTS" id="PR01469">
    <property type="entry name" value="CARBMTKINASE"/>
</dbReference>
<evidence type="ECO:0000256" key="4">
    <source>
        <dbReference type="ARBA" id="ARBA00022679"/>
    </source>
</evidence>
<comment type="pathway">
    <text evidence="1">Metabolic intermediate metabolism; carbamoyl phosphate degradation; CO(2) and NH(3) from carbamoyl phosphate: step 1/1.</text>
</comment>
<dbReference type="PANTHER" id="PTHR30409">
    <property type="entry name" value="CARBAMATE KINASE"/>
    <property type="match status" value="1"/>
</dbReference>
<dbReference type="GO" id="GO:0008804">
    <property type="term" value="F:carbamate kinase activity"/>
    <property type="evidence" value="ECO:0007669"/>
    <property type="project" value="UniProtKB-EC"/>
</dbReference>
<dbReference type="CDD" id="cd04235">
    <property type="entry name" value="AAK_CK"/>
    <property type="match status" value="1"/>
</dbReference>
<dbReference type="GO" id="GO:0019546">
    <property type="term" value="P:L-arginine deiminase pathway"/>
    <property type="evidence" value="ECO:0007669"/>
    <property type="project" value="TreeGrafter"/>
</dbReference>
<protein>
    <recommendedName>
        <fullName evidence="3 7">Carbamate kinase</fullName>
    </recommendedName>
</protein>
<dbReference type="Pfam" id="PF00696">
    <property type="entry name" value="AA_kinase"/>
    <property type="match status" value="1"/>
</dbReference>
<dbReference type="Proteomes" id="UP001197875">
    <property type="component" value="Unassembled WGS sequence"/>
</dbReference>
<dbReference type="InterPro" id="IPR001048">
    <property type="entry name" value="Asp/Glu/Uridylate_kinase"/>
</dbReference>
<keyword evidence="5 7" id="KW-0418">Kinase</keyword>
<accession>A0AAE3J644</accession>
<evidence type="ECO:0000256" key="3">
    <source>
        <dbReference type="ARBA" id="ARBA00013070"/>
    </source>
</evidence>
<dbReference type="EMBL" id="JAJEPR010000009">
    <property type="protein sequence ID" value="MCC2189597.1"/>
    <property type="molecule type" value="Genomic_DNA"/>
</dbReference>
<gene>
    <name evidence="9" type="ORF">LKD71_07230</name>
</gene>
<dbReference type="AlphaFoldDB" id="A0AAE3J644"/>
<keyword evidence="4 7" id="KW-0808">Transferase</keyword>
<dbReference type="InterPro" id="IPR036393">
    <property type="entry name" value="AceGlu_kinase-like_sf"/>
</dbReference>
<dbReference type="GO" id="GO:0005829">
    <property type="term" value="C:cytosol"/>
    <property type="evidence" value="ECO:0007669"/>
    <property type="project" value="TreeGrafter"/>
</dbReference>
<evidence type="ECO:0000256" key="1">
    <source>
        <dbReference type="ARBA" id="ARBA00005118"/>
    </source>
</evidence>
<reference evidence="9 10" key="1">
    <citation type="submission" date="2021-10" db="EMBL/GenBank/DDBJ databases">
        <title>Anaerobic single-cell dispensing facilitates the cultivation of human gut bacteria.</title>
        <authorList>
            <person name="Afrizal A."/>
        </authorList>
    </citation>
    <scope>NUCLEOTIDE SEQUENCE [LARGE SCALE GENOMIC DNA]</scope>
    <source>
        <strain evidence="9 10">CLA-AA-H277</strain>
    </source>
</reference>
<dbReference type="Gene3D" id="3.40.1160.10">
    <property type="entry name" value="Acetylglutamate kinase-like"/>
    <property type="match status" value="1"/>
</dbReference>
<evidence type="ECO:0000256" key="6">
    <source>
        <dbReference type="ARBA" id="ARBA00048467"/>
    </source>
</evidence>
<comment type="catalytic activity">
    <reaction evidence="6">
        <text>hydrogencarbonate + NH4(+) + ATP = carbamoyl phosphate + ADP + H2O + H(+)</text>
        <dbReference type="Rhea" id="RHEA:10152"/>
        <dbReference type="ChEBI" id="CHEBI:15377"/>
        <dbReference type="ChEBI" id="CHEBI:15378"/>
        <dbReference type="ChEBI" id="CHEBI:17544"/>
        <dbReference type="ChEBI" id="CHEBI:28938"/>
        <dbReference type="ChEBI" id="CHEBI:30616"/>
        <dbReference type="ChEBI" id="CHEBI:58228"/>
        <dbReference type="ChEBI" id="CHEBI:456216"/>
        <dbReference type="EC" id="2.7.2.2"/>
    </reaction>
</comment>
<evidence type="ECO:0000259" key="8">
    <source>
        <dbReference type="Pfam" id="PF00696"/>
    </source>
</evidence>
<sequence>MKKRIVVALGHKALGTTLPEQKSAVKRSAEVLADIVEEGYQLAVCHSNAPQVGMIHTAMNEFGKKHPDYTEAPMSVCSAMSQGYIGYDLQNALQTALLKRGIYKGACTVLTQVTVDPYDEAFYHPIKVIGRYMTAEEADAEEKKGNYCIEEPGKGFRRIVAAPKPKEIVEIQAIRALLDADQVVIAAGGGGIPVLKQGMELKGASAIIEKDYASGRLAEMVDADILLILTKDENLWLNYETEKAVALHEVTVDEVKKMIADNEFPKASKLPKVQAAVDFIEEKKGSGRKAVITDLAHAMDALAGKTGTIITE</sequence>